<organism evidence="2 3">
    <name type="scientific">Caenorhabditis tropicalis</name>
    <dbReference type="NCBI Taxonomy" id="1561998"/>
    <lineage>
        <taxon>Eukaryota</taxon>
        <taxon>Metazoa</taxon>
        <taxon>Ecdysozoa</taxon>
        <taxon>Nematoda</taxon>
        <taxon>Chromadorea</taxon>
        <taxon>Rhabditida</taxon>
        <taxon>Rhabditina</taxon>
        <taxon>Rhabditomorpha</taxon>
        <taxon>Rhabditoidea</taxon>
        <taxon>Rhabditidae</taxon>
        <taxon>Peloderinae</taxon>
        <taxon>Caenorhabditis</taxon>
    </lineage>
</organism>
<feature type="region of interest" description="Disordered" evidence="1">
    <location>
        <begin position="153"/>
        <end position="178"/>
    </location>
</feature>
<dbReference type="eggNOG" id="ENOG502TKIV">
    <property type="taxonomic scope" value="Eukaryota"/>
</dbReference>
<feature type="compositionally biased region" description="Basic and acidic residues" evidence="1">
    <location>
        <begin position="153"/>
        <end position="167"/>
    </location>
</feature>
<reference evidence="3" key="1">
    <citation type="submission" date="2016-11" db="UniProtKB">
        <authorList>
            <consortium name="WormBaseParasite"/>
        </authorList>
    </citation>
    <scope>IDENTIFICATION</scope>
</reference>
<keyword evidence="2" id="KW-1185">Reference proteome</keyword>
<sequence length="228" mass="26183">MSAQLRKSQRKSQLPSTSAAAAAVVDDDAIKAFLLKGDPYLAKNFDFVKNFQIVDLDTQMSAALPRLKEGFAAGELPMPLDPLTYRNRKTKNHPTEEYMSDNTAKEFLLGTKHKGSVNVKMLDKDIKVETGVEIKQETGGEEEVKSLAKEVEKKNQLQDRRRREIMSHPRRPPAHHPAPRLVLVKNHHRPPENRSHSKFHEKLICLDTRRISFTHHHPFYSKFYLLID</sequence>
<dbReference type="WBParaSite" id="Csp11.Scaffold629.g14881.t1">
    <property type="protein sequence ID" value="Csp11.Scaffold629.g14881.t1"/>
    <property type="gene ID" value="Csp11.Scaffold629.g14881"/>
</dbReference>
<name>A0A1I7U4W7_9PELO</name>
<evidence type="ECO:0000313" key="2">
    <source>
        <dbReference type="Proteomes" id="UP000095282"/>
    </source>
</evidence>
<evidence type="ECO:0000256" key="1">
    <source>
        <dbReference type="SAM" id="MobiDB-lite"/>
    </source>
</evidence>
<protein>
    <submittedName>
        <fullName evidence="3">DUF4604 domain-containing protein</fullName>
    </submittedName>
</protein>
<dbReference type="AlphaFoldDB" id="A0A1I7U4W7"/>
<dbReference type="Proteomes" id="UP000095282">
    <property type="component" value="Unplaced"/>
</dbReference>
<feature type="compositionally biased region" description="Basic residues" evidence="1">
    <location>
        <begin position="168"/>
        <end position="178"/>
    </location>
</feature>
<proteinExistence type="predicted"/>
<evidence type="ECO:0000313" key="3">
    <source>
        <dbReference type="WBParaSite" id="Csp11.Scaffold629.g14881.t1"/>
    </source>
</evidence>
<accession>A0A1I7U4W7</accession>